<protein>
    <submittedName>
        <fullName evidence="1">Uncharacterized protein</fullName>
    </submittedName>
</protein>
<accession>A0ACC1QHP4</accession>
<evidence type="ECO:0000313" key="2">
    <source>
        <dbReference type="Proteomes" id="UP001148737"/>
    </source>
</evidence>
<comment type="caution">
    <text evidence="1">The sequence shown here is derived from an EMBL/GenBank/DDBJ whole genome shotgun (WGS) entry which is preliminary data.</text>
</comment>
<keyword evidence="2" id="KW-1185">Reference proteome</keyword>
<sequence>MSTPDSSHHGHGHAPSPAPGAPLHGRVGTAPPAGSRLPPPKVEKPPAPKPSKGPATFEDMGIPQGKNEGDCVVM</sequence>
<reference evidence="1" key="1">
    <citation type="submission" date="2022-07" db="EMBL/GenBank/DDBJ databases">
        <title>Genome Sequence of Lecanicillium saksenae.</title>
        <authorList>
            <person name="Buettner E."/>
        </authorList>
    </citation>
    <scope>NUCLEOTIDE SEQUENCE</scope>
    <source>
        <strain evidence="1">VT-O1</strain>
    </source>
</reference>
<dbReference type="Proteomes" id="UP001148737">
    <property type="component" value="Unassembled WGS sequence"/>
</dbReference>
<organism evidence="1 2">
    <name type="scientific">Lecanicillium saksenae</name>
    <dbReference type="NCBI Taxonomy" id="468837"/>
    <lineage>
        <taxon>Eukaryota</taxon>
        <taxon>Fungi</taxon>
        <taxon>Dikarya</taxon>
        <taxon>Ascomycota</taxon>
        <taxon>Pezizomycotina</taxon>
        <taxon>Sordariomycetes</taxon>
        <taxon>Hypocreomycetidae</taxon>
        <taxon>Hypocreales</taxon>
        <taxon>Cordycipitaceae</taxon>
        <taxon>Lecanicillium</taxon>
    </lineage>
</organism>
<evidence type="ECO:0000313" key="1">
    <source>
        <dbReference type="EMBL" id="KAJ3474100.1"/>
    </source>
</evidence>
<proteinExistence type="predicted"/>
<gene>
    <name evidence="1" type="ORF">NLG97_g9989</name>
</gene>
<dbReference type="EMBL" id="JANAKD010002272">
    <property type="protein sequence ID" value="KAJ3474100.1"/>
    <property type="molecule type" value="Genomic_DNA"/>
</dbReference>
<name>A0ACC1QHP4_9HYPO</name>